<accession>I0IBK3</accession>
<reference evidence="2 3" key="1">
    <citation type="submission" date="2012-02" db="EMBL/GenBank/DDBJ databases">
        <title>Complete genome sequence of Phycisphaera mikurensis NBRC 102666.</title>
        <authorList>
            <person name="Ankai A."/>
            <person name="Hosoyama A."/>
            <person name="Terui Y."/>
            <person name="Sekine M."/>
            <person name="Fukai R."/>
            <person name="Kato Y."/>
            <person name="Nakamura S."/>
            <person name="Yamada-Narita S."/>
            <person name="Kawakoshi A."/>
            <person name="Fukunaga Y."/>
            <person name="Yamazaki S."/>
            <person name="Fujita N."/>
        </authorList>
    </citation>
    <scope>NUCLEOTIDE SEQUENCE [LARGE SCALE GENOMIC DNA]</scope>
    <source>
        <strain evidence="3">NBRC 102666 / KCTC 22515 / FYK2301M01</strain>
    </source>
</reference>
<dbReference type="AlphaFoldDB" id="I0IBK3"/>
<dbReference type="RefSeq" id="WP_014435861.1">
    <property type="nucleotide sequence ID" value="NC_017080.1"/>
</dbReference>
<evidence type="ECO:0000313" key="2">
    <source>
        <dbReference type="EMBL" id="BAM02641.1"/>
    </source>
</evidence>
<evidence type="ECO:0008006" key="4">
    <source>
        <dbReference type="Google" id="ProtNLM"/>
    </source>
</evidence>
<feature type="chain" id="PRO_5003629566" description="Lipoprotein" evidence="1">
    <location>
        <begin position="20"/>
        <end position="156"/>
    </location>
</feature>
<dbReference type="STRING" id="1142394.PSMK_04820"/>
<dbReference type="KEGG" id="phm:PSMK_04820"/>
<dbReference type="PROSITE" id="PS51257">
    <property type="entry name" value="PROKAR_LIPOPROTEIN"/>
    <property type="match status" value="1"/>
</dbReference>
<sequence>MTRAAFARCLAVPAPLLLAAAATGCAHRDAGVTPAACAASATPSACAAPAHPADPVLGTDAAAGAAISAYIDDRNRDGVYRHWDPLEGRVLEMSFESLHAGVKTMEGRQVSCADFRDQDGRLIDMDYFVDAATGVVLQGVVHKVDGVKRPYDLAAR</sequence>
<name>I0IBK3_PHYMF</name>
<dbReference type="EMBL" id="AP012338">
    <property type="protein sequence ID" value="BAM02641.1"/>
    <property type="molecule type" value="Genomic_DNA"/>
</dbReference>
<dbReference type="OrthoDB" id="9995611at2"/>
<gene>
    <name evidence="2" type="ordered locus">PSMK_04820</name>
</gene>
<proteinExistence type="predicted"/>
<keyword evidence="3" id="KW-1185">Reference proteome</keyword>
<evidence type="ECO:0000313" key="3">
    <source>
        <dbReference type="Proteomes" id="UP000007881"/>
    </source>
</evidence>
<evidence type="ECO:0000256" key="1">
    <source>
        <dbReference type="SAM" id="SignalP"/>
    </source>
</evidence>
<organism evidence="2 3">
    <name type="scientific">Phycisphaera mikurensis (strain NBRC 102666 / KCTC 22515 / FYK2301M01)</name>
    <dbReference type="NCBI Taxonomy" id="1142394"/>
    <lineage>
        <taxon>Bacteria</taxon>
        <taxon>Pseudomonadati</taxon>
        <taxon>Planctomycetota</taxon>
        <taxon>Phycisphaerae</taxon>
        <taxon>Phycisphaerales</taxon>
        <taxon>Phycisphaeraceae</taxon>
        <taxon>Phycisphaera</taxon>
    </lineage>
</organism>
<protein>
    <recommendedName>
        <fullName evidence="4">Lipoprotein</fullName>
    </recommendedName>
</protein>
<dbReference type="Proteomes" id="UP000007881">
    <property type="component" value="Chromosome"/>
</dbReference>
<feature type="signal peptide" evidence="1">
    <location>
        <begin position="1"/>
        <end position="19"/>
    </location>
</feature>
<dbReference type="HOGENOM" id="CLU_1684946_0_0_0"/>
<keyword evidence="1" id="KW-0732">Signal</keyword>